<proteinExistence type="predicted"/>
<dbReference type="AlphaFoldDB" id="A0A382SZL5"/>
<reference evidence="2" key="1">
    <citation type="submission" date="2018-05" db="EMBL/GenBank/DDBJ databases">
        <authorList>
            <person name="Lanie J.A."/>
            <person name="Ng W.-L."/>
            <person name="Kazmierczak K.M."/>
            <person name="Andrzejewski T.M."/>
            <person name="Davidsen T.M."/>
            <person name="Wayne K.J."/>
            <person name="Tettelin H."/>
            <person name="Glass J.I."/>
            <person name="Rusch D."/>
            <person name="Podicherti R."/>
            <person name="Tsui H.-C.T."/>
            <person name="Winkler M.E."/>
        </authorList>
    </citation>
    <scope>NUCLEOTIDE SEQUENCE</scope>
</reference>
<feature type="region of interest" description="Disordered" evidence="1">
    <location>
        <begin position="1"/>
        <end position="23"/>
    </location>
</feature>
<feature type="compositionally biased region" description="Polar residues" evidence="1">
    <location>
        <begin position="1"/>
        <end position="11"/>
    </location>
</feature>
<organism evidence="2">
    <name type="scientific">marine metagenome</name>
    <dbReference type="NCBI Taxonomy" id="408172"/>
    <lineage>
        <taxon>unclassified sequences</taxon>
        <taxon>metagenomes</taxon>
        <taxon>ecological metagenomes</taxon>
    </lineage>
</organism>
<feature type="non-terminal residue" evidence="2">
    <location>
        <position position="23"/>
    </location>
</feature>
<feature type="compositionally biased region" description="Basic and acidic residues" evidence="1">
    <location>
        <begin position="13"/>
        <end position="23"/>
    </location>
</feature>
<name>A0A382SZL5_9ZZZZ</name>
<evidence type="ECO:0000313" key="2">
    <source>
        <dbReference type="EMBL" id="SVD14608.1"/>
    </source>
</evidence>
<accession>A0A382SZL5</accession>
<gene>
    <name evidence="2" type="ORF">METZ01_LOCUS367462</name>
</gene>
<protein>
    <submittedName>
        <fullName evidence="2">Uncharacterized protein</fullName>
    </submittedName>
</protein>
<sequence length="23" mass="2686">MQSDTVSLRLSQNHRDDLGQRKT</sequence>
<evidence type="ECO:0000256" key="1">
    <source>
        <dbReference type="SAM" id="MobiDB-lite"/>
    </source>
</evidence>
<dbReference type="EMBL" id="UINC01132348">
    <property type="protein sequence ID" value="SVD14608.1"/>
    <property type="molecule type" value="Genomic_DNA"/>
</dbReference>